<dbReference type="OrthoDB" id="6372017at2759"/>
<dbReference type="InterPro" id="IPR013040">
    <property type="entry name" value="Coatomer_gsu_app_Ig-like_dom"/>
</dbReference>
<evidence type="ECO:0000259" key="2">
    <source>
        <dbReference type="Pfam" id="PF16381"/>
    </source>
</evidence>
<dbReference type="InterPro" id="IPR032154">
    <property type="entry name" value="Coatomer_g_Cpla"/>
</dbReference>
<evidence type="ECO:0000259" key="1">
    <source>
        <dbReference type="Pfam" id="PF08752"/>
    </source>
</evidence>
<name>A0A1Y3AKP5_EURMA</name>
<dbReference type="SUPFAM" id="SSF49348">
    <property type="entry name" value="Clathrin adaptor appendage domain"/>
    <property type="match status" value="1"/>
</dbReference>
<dbReference type="Gene3D" id="2.60.40.1480">
    <property type="entry name" value="Coatomer, gamma subunit, appendage domain"/>
    <property type="match status" value="1"/>
</dbReference>
<dbReference type="InterPro" id="IPR037067">
    <property type="entry name" value="Coatomer_gsu_app_sf"/>
</dbReference>
<dbReference type="GO" id="GO:0006888">
    <property type="term" value="P:endoplasmic reticulum to Golgi vesicle-mediated transport"/>
    <property type="evidence" value="ECO:0007669"/>
    <property type="project" value="TreeGrafter"/>
</dbReference>
<feature type="domain" description="Coatomer gamma subunit appendage Ig-like subdomain" evidence="1">
    <location>
        <begin position="1"/>
        <end position="118"/>
    </location>
</feature>
<dbReference type="PANTHER" id="PTHR10261">
    <property type="entry name" value="COATOMER SUBUNIT GAMMA"/>
    <property type="match status" value="1"/>
</dbReference>
<dbReference type="GO" id="GO:0006886">
    <property type="term" value="P:intracellular protein transport"/>
    <property type="evidence" value="ECO:0007669"/>
    <property type="project" value="InterPro"/>
</dbReference>
<comment type="caution">
    <text evidence="3">The sequence shown here is derived from an EMBL/GenBank/DDBJ whole genome shotgun (WGS) entry which is preliminary data.</text>
</comment>
<dbReference type="GO" id="GO:0006891">
    <property type="term" value="P:intra-Golgi vesicle-mediated transport"/>
    <property type="evidence" value="ECO:0007669"/>
    <property type="project" value="TreeGrafter"/>
</dbReference>
<sequence length="235" mass="26569">MFREHIVLQFDCTNTLNDQILENVSIDMEMFDGFRQLLQVQCDQLVYNTPRSIYVVLGIDSCSLDDDIESSGMDISQLFGTFTGVTLKYLVKDCDPNTSQVLDDEGYQDEYALEDVDILISDYMQKLIVPDFHTSWEESGEENQVDETYALSNFKTLDEAIKNLVNFMDMNVCDRSDRVPDGKNAHTVFLSGLFRGQVQVLIRAKLAQSTDGITMKITVRSSSMAISEYIASAIV</sequence>
<evidence type="ECO:0000313" key="4">
    <source>
        <dbReference type="Proteomes" id="UP000194236"/>
    </source>
</evidence>
<dbReference type="InterPro" id="IPR012295">
    <property type="entry name" value="TBP_dom_sf"/>
</dbReference>
<organism evidence="3 4">
    <name type="scientific">Euroglyphus maynei</name>
    <name type="common">Mayne's house dust mite</name>
    <dbReference type="NCBI Taxonomy" id="6958"/>
    <lineage>
        <taxon>Eukaryota</taxon>
        <taxon>Metazoa</taxon>
        <taxon>Ecdysozoa</taxon>
        <taxon>Arthropoda</taxon>
        <taxon>Chelicerata</taxon>
        <taxon>Arachnida</taxon>
        <taxon>Acari</taxon>
        <taxon>Acariformes</taxon>
        <taxon>Sarcoptiformes</taxon>
        <taxon>Astigmata</taxon>
        <taxon>Psoroptidia</taxon>
        <taxon>Analgoidea</taxon>
        <taxon>Pyroglyphidae</taxon>
        <taxon>Pyroglyphinae</taxon>
        <taxon>Euroglyphus</taxon>
    </lineage>
</organism>
<keyword evidence="4" id="KW-1185">Reference proteome</keyword>
<dbReference type="AlphaFoldDB" id="A0A1Y3AKP5"/>
<dbReference type="SUPFAM" id="SSF55711">
    <property type="entry name" value="Subdomain of clathrin and coatomer appendage domain"/>
    <property type="match status" value="1"/>
</dbReference>
<protein>
    <submittedName>
        <fullName evidence="3">Uncharacterized protein</fullName>
    </submittedName>
</protein>
<dbReference type="GO" id="GO:0030126">
    <property type="term" value="C:COPI vesicle coat"/>
    <property type="evidence" value="ECO:0007669"/>
    <property type="project" value="InterPro"/>
</dbReference>
<gene>
    <name evidence="3" type="ORF">BLA29_008890</name>
</gene>
<dbReference type="FunFam" id="3.30.310.10:FF:000011">
    <property type="entry name" value="Coatomer subunit gamma"/>
    <property type="match status" value="1"/>
</dbReference>
<dbReference type="GO" id="GO:0005198">
    <property type="term" value="F:structural molecule activity"/>
    <property type="evidence" value="ECO:0007669"/>
    <property type="project" value="InterPro"/>
</dbReference>
<dbReference type="Pfam" id="PF16381">
    <property type="entry name" value="Coatomer_g_Cpla"/>
    <property type="match status" value="1"/>
</dbReference>
<dbReference type="PANTHER" id="PTHR10261:SF0">
    <property type="entry name" value="COATOMER SUBUNIT GAMMA-2"/>
    <property type="match status" value="1"/>
</dbReference>
<dbReference type="GO" id="GO:0005783">
    <property type="term" value="C:endoplasmic reticulum"/>
    <property type="evidence" value="ECO:0007669"/>
    <property type="project" value="TreeGrafter"/>
</dbReference>
<dbReference type="Proteomes" id="UP000194236">
    <property type="component" value="Unassembled WGS sequence"/>
</dbReference>
<dbReference type="GO" id="GO:0072384">
    <property type="term" value="P:organelle transport along microtubule"/>
    <property type="evidence" value="ECO:0007669"/>
    <property type="project" value="TreeGrafter"/>
</dbReference>
<dbReference type="GO" id="GO:0000139">
    <property type="term" value="C:Golgi membrane"/>
    <property type="evidence" value="ECO:0007669"/>
    <property type="project" value="TreeGrafter"/>
</dbReference>
<dbReference type="Pfam" id="PF08752">
    <property type="entry name" value="COP-gamma_platf"/>
    <property type="match status" value="1"/>
</dbReference>
<dbReference type="EMBL" id="MUJZ01072484">
    <property type="protein sequence ID" value="OTF69040.1"/>
    <property type="molecule type" value="Genomic_DNA"/>
</dbReference>
<feature type="domain" description="Coatomer subunit gamma C-terminal" evidence="2">
    <location>
        <begin position="121"/>
        <end position="234"/>
    </location>
</feature>
<accession>A0A1Y3AKP5</accession>
<dbReference type="GO" id="GO:0009306">
    <property type="term" value="P:protein secretion"/>
    <property type="evidence" value="ECO:0007669"/>
    <property type="project" value="TreeGrafter"/>
</dbReference>
<dbReference type="Gene3D" id="3.30.310.10">
    <property type="entry name" value="TATA-Binding Protein"/>
    <property type="match status" value="1"/>
</dbReference>
<evidence type="ECO:0000313" key="3">
    <source>
        <dbReference type="EMBL" id="OTF69040.1"/>
    </source>
</evidence>
<reference evidence="3 4" key="1">
    <citation type="submission" date="2017-03" db="EMBL/GenBank/DDBJ databases">
        <title>Genome Survey of Euroglyphus maynei.</title>
        <authorList>
            <person name="Arlian L.G."/>
            <person name="Morgan M.S."/>
            <person name="Rider S.D."/>
        </authorList>
    </citation>
    <scope>NUCLEOTIDE SEQUENCE [LARGE SCALE GENOMIC DNA]</scope>
    <source>
        <strain evidence="3">Arlian Lab</strain>
        <tissue evidence="3">Whole body</tissue>
    </source>
</reference>
<dbReference type="InterPro" id="IPR009028">
    <property type="entry name" value="Coatomer/calthrin_app_sub_C"/>
</dbReference>
<proteinExistence type="predicted"/>
<dbReference type="InterPro" id="IPR017106">
    <property type="entry name" value="Coatomer_gsu"/>
</dbReference>
<dbReference type="InterPro" id="IPR013041">
    <property type="entry name" value="Clathrin_app_Ig-like_sf"/>
</dbReference>
<dbReference type="GO" id="GO:0005793">
    <property type="term" value="C:endoplasmic reticulum-Golgi intermediate compartment"/>
    <property type="evidence" value="ECO:0007669"/>
    <property type="project" value="TreeGrafter"/>
</dbReference>